<dbReference type="PANTHER" id="PTHR42912">
    <property type="entry name" value="METHYLTRANSFERASE"/>
    <property type="match status" value="1"/>
</dbReference>
<dbReference type="Proteomes" id="UP000037151">
    <property type="component" value="Unassembled WGS sequence"/>
</dbReference>
<dbReference type="Pfam" id="PF08241">
    <property type="entry name" value="Methyltransf_11"/>
    <property type="match status" value="1"/>
</dbReference>
<name>A0A0L0KQ65_9ACTN</name>
<dbReference type="InterPro" id="IPR029063">
    <property type="entry name" value="SAM-dependent_MTases_sf"/>
</dbReference>
<dbReference type="CDD" id="cd02440">
    <property type="entry name" value="AdoMet_MTases"/>
    <property type="match status" value="1"/>
</dbReference>
<organism evidence="2 3">
    <name type="scientific">Streptomyces acidiscabies</name>
    <dbReference type="NCBI Taxonomy" id="42234"/>
    <lineage>
        <taxon>Bacteria</taxon>
        <taxon>Bacillati</taxon>
        <taxon>Actinomycetota</taxon>
        <taxon>Actinomycetes</taxon>
        <taxon>Kitasatosporales</taxon>
        <taxon>Streptomycetaceae</taxon>
        <taxon>Streptomyces</taxon>
    </lineage>
</organism>
<dbReference type="PATRIC" id="fig|42234.21.peg.261"/>
<accession>A0A0L0KQ65</accession>
<dbReference type="InterPro" id="IPR013216">
    <property type="entry name" value="Methyltransf_11"/>
</dbReference>
<reference evidence="3" key="1">
    <citation type="submission" date="2014-07" db="EMBL/GenBank/DDBJ databases">
        <title>Genome sequencing of plant-pathogenic Streptomyces species.</title>
        <authorList>
            <person name="Harrison J."/>
            <person name="Sapp M."/>
            <person name="Thwaites R."/>
            <person name="Studholme D.J."/>
        </authorList>
    </citation>
    <scope>NUCLEOTIDE SEQUENCE [LARGE SCALE GENOMIC DNA]</scope>
    <source>
        <strain evidence="3">NCPPB 4445</strain>
    </source>
</reference>
<proteinExistence type="predicted"/>
<evidence type="ECO:0000259" key="1">
    <source>
        <dbReference type="Pfam" id="PF08241"/>
    </source>
</evidence>
<dbReference type="AlphaFoldDB" id="A0A0L0KQ65"/>
<dbReference type="InterPro" id="IPR050508">
    <property type="entry name" value="Methyltransf_Superfamily"/>
</dbReference>
<feature type="domain" description="Methyltransferase type 11" evidence="1">
    <location>
        <begin position="30"/>
        <end position="99"/>
    </location>
</feature>
<evidence type="ECO:0000313" key="2">
    <source>
        <dbReference type="EMBL" id="KND39983.1"/>
    </source>
</evidence>
<evidence type="ECO:0000313" key="3">
    <source>
        <dbReference type="Proteomes" id="UP000037151"/>
    </source>
</evidence>
<protein>
    <recommendedName>
        <fullName evidence="1">Methyltransferase type 11 domain-containing protein</fullName>
    </recommendedName>
</protein>
<dbReference type="EMBL" id="JPPY01000011">
    <property type="protein sequence ID" value="KND39983.1"/>
    <property type="molecule type" value="Genomic_DNA"/>
</dbReference>
<dbReference type="Gene3D" id="3.40.50.150">
    <property type="entry name" value="Vaccinia Virus protein VP39"/>
    <property type="match status" value="1"/>
</dbReference>
<sequence length="174" mass="18745">MGGTVNTAYWDAAATTKTFTHLLHLPWLDGVDTSPGMIAQARRPCPGARFAAADVPLPGASFDLVLLFAVLTCVPDDDAQHLLIAGLRRVLKPGGLLYVSDLLLQDDVQSDARYERHGVFETSDGLLCRHHSPEQLAALLSAFDAVRSRTLPVPTMNGHPAKAIQLLVRTPKAT</sequence>
<comment type="caution">
    <text evidence="2">The sequence shown here is derived from an EMBL/GenBank/DDBJ whole genome shotgun (WGS) entry which is preliminary data.</text>
</comment>
<dbReference type="SUPFAM" id="SSF53335">
    <property type="entry name" value="S-adenosyl-L-methionine-dependent methyltransferases"/>
    <property type="match status" value="1"/>
</dbReference>
<gene>
    <name evidence="2" type="ORF">IQ63_01230</name>
</gene>
<dbReference type="GO" id="GO:0008757">
    <property type="term" value="F:S-adenosylmethionine-dependent methyltransferase activity"/>
    <property type="evidence" value="ECO:0007669"/>
    <property type="project" value="InterPro"/>
</dbReference>